<dbReference type="InParanoid" id="A0A4S2N5G1"/>
<dbReference type="AlphaFoldDB" id="A0A4S2N5G1"/>
<evidence type="ECO:0000313" key="2">
    <source>
        <dbReference type="EMBL" id="TGZ84461.1"/>
    </source>
</evidence>
<dbReference type="Proteomes" id="UP000298138">
    <property type="component" value="Unassembled WGS sequence"/>
</dbReference>
<protein>
    <submittedName>
        <fullName evidence="2">Uncharacterized protein</fullName>
    </submittedName>
</protein>
<evidence type="ECO:0000256" key="1">
    <source>
        <dbReference type="SAM" id="MobiDB-lite"/>
    </source>
</evidence>
<feature type="region of interest" description="Disordered" evidence="1">
    <location>
        <begin position="42"/>
        <end position="65"/>
    </location>
</feature>
<sequence length="130" mass="14641">MATPLTLSRRILRLPTVTTCRIPPPGYSTIPTRIRALHTTSTKPATPLPITAHGPPPPTPVQPASPLEEWRARHGLARENVKTRKRFWRDAFVVEVKSEFPSRPVLSSSIEAFRVQFHSLSPSRTTYPNR</sequence>
<accession>A0A4S2N5G1</accession>
<name>A0A4S2N5G1_9PEZI</name>
<proteinExistence type="predicted"/>
<dbReference type="EMBL" id="ML220112">
    <property type="protein sequence ID" value="TGZ84461.1"/>
    <property type="molecule type" value="Genomic_DNA"/>
</dbReference>
<evidence type="ECO:0000313" key="3">
    <source>
        <dbReference type="Proteomes" id="UP000298138"/>
    </source>
</evidence>
<gene>
    <name evidence="2" type="ORF">EX30DRAFT_567</name>
</gene>
<keyword evidence="3" id="KW-1185">Reference proteome</keyword>
<organism evidence="2 3">
    <name type="scientific">Ascodesmis nigricans</name>
    <dbReference type="NCBI Taxonomy" id="341454"/>
    <lineage>
        <taxon>Eukaryota</taxon>
        <taxon>Fungi</taxon>
        <taxon>Dikarya</taxon>
        <taxon>Ascomycota</taxon>
        <taxon>Pezizomycotina</taxon>
        <taxon>Pezizomycetes</taxon>
        <taxon>Pezizales</taxon>
        <taxon>Ascodesmidaceae</taxon>
        <taxon>Ascodesmis</taxon>
    </lineage>
</organism>
<feature type="compositionally biased region" description="Pro residues" evidence="1">
    <location>
        <begin position="54"/>
        <end position="63"/>
    </location>
</feature>
<reference evidence="2 3" key="1">
    <citation type="submission" date="2019-04" db="EMBL/GenBank/DDBJ databases">
        <title>Comparative genomics and transcriptomics to analyze fruiting body development in filamentous ascomycetes.</title>
        <authorList>
            <consortium name="DOE Joint Genome Institute"/>
            <person name="Lutkenhaus R."/>
            <person name="Traeger S."/>
            <person name="Breuer J."/>
            <person name="Kuo A."/>
            <person name="Lipzen A."/>
            <person name="Pangilinan J."/>
            <person name="Dilworth D."/>
            <person name="Sandor L."/>
            <person name="Poggeler S."/>
            <person name="Barry K."/>
            <person name="Grigoriev I.V."/>
            <person name="Nowrousian M."/>
        </authorList>
    </citation>
    <scope>NUCLEOTIDE SEQUENCE [LARGE SCALE GENOMIC DNA]</scope>
    <source>
        <strain evidence="2 3">CBS 389.68</strain>
    </source>
</reference>